<dbReference type="EMBL" id="CAWUPB010000994">
    <property type="protein sequence ID" value="CAK7335884.1"/>
    <property type="molecule type" value="Genomic_DNA"/>
</dbReference>
<dbReference type="AlphaFoldDB" id="A0AAV1RGZ4"/>
<name>A0AAV1RGZ4_9ROSI</name>
<evidence type="ECO:0000313" key="1">
    <source>
        <dbReference type="EMBL" id="CAK7335884.1"/>
    </source>
</evidence>
<dbReference type="Proteomes" id="UP001314170">
    <property type="component" value="Unassembled WGS sequence"/>
</dbReference>
<comment type="caution">
    <text evidence="1">The sequence shown here is derived from an EMBL/GenBank/DDBJ whole genome shotgun (WGS) entry which is preliminary data.</text>
</comment>
<protein>
    <submittedName>
        <fullName evidence="1">Uncharacterized protein</fullName>
    </submittedName>
</protein>
<reference evidence="1 2" key="1">
    <citation type="submission" date="2024-01" db="EMBL/GenBank/DDBJ databases">
        <authorList>
            <person name="Waweru B."/>
        </authorList>
    </citation>
    <scope>NUCLEOTIDE SEQUENCE [LARGE SCALE GENOMIC DNA]</scope>
</reference>
<keyword evidence="2" id="KW-1185">Reference proteome</keyword>
<sequence>MGPSMTGTLCWYISPLPVAMSHDFPRIRATKSTLTHRAVAARAVYSLRRNFKSRKVLKSAAKKQDYTADLGSWNLRSKMNKNNNIRFYESKATPPK</sequence>
<accession>A0AAV1RGZ4</accession>
<proteinExistence type="predicted"/>
<gene>
    <name evidence="1" type="ORF">DCAF_LOCUS10887</name>
</gene>
<evidence type="ECO:0000313" key="2">
    <source>
        <dbReference type="Proteomes" id="UP001314170"/>
    </source>
</evidence>
<organism evidence="1 2">
    <name type="scientific">Dovyalis caffra</name>
    <dbReference type="NCBI Taxonomy" id="77055"/>
    <lineage>
        <taxon>Eukaryota</taxon>
        <taxon>Viridiplantae</taxon>
        <taxon>Streptophyta</taxon>
        <taxon>Embryophyta</taxon>
        <taxon>Tracheophyta</taxon>
        <taxon>Spermatophyta</taxon>
        <taxon>Magnoliopsida</taxon>
        <taxon>eudicotyledons</taxon>
        <taxon>Gunneridae</taxon>
        <taxon>Pentapetalae</taxon>
        <taxon>rosids</taxon>
        <taxon>fabids</taxon>
        <taxon>Malpighiales</taxon>
        <taxon>Salicaceae</taxon>
        <taxon>Flacourtieae</taxon>
        <taxon>Dovyalis</taxon>
    </lineage>
</organism>